<dbReference type="EMBL" id="UGQQ01000002">
    <property type="protein sequence ID" value="SUA27600.1"/>
    <property type="molecule type" value="Genomic_DNA"/>
</dbReference>
<name>A0A378W668_9MYCO</name>
<dbReference type="RefSeq" id="WP_181821296.1">
    <property type="nucleotide sequence ID" value="NZ_CP081000.1"/>
</dbReference>
<organism evidence="1 2">
    <name type="scientific">Mycolicibacterium senegalense</name>
    <dbReference type="NCBI Taxonomy" id="1796"/>
    <lineage>
        <taxon>Bacteria</taxon>
        <taxon>Bacillati</taxon>
        <taxon>Actinomycetota</taxon>
        <taxon>Actinomycetes</taxon>
        <taxon>Mycobacteriales</taxon>
        <taxon>Mycobacteriaceae</taxon>
        <taxon>Mycolicibacterium</taxon>
    </lineage>
</organism>
<dbReference type="GO" id="GO:0016874">
    <property type="term" value="F:ligase activity"/>
    <property type="evidence" value="ECO:0007669"/>
    <property type="project" value="UniProtKB-KW"/>
</dbReference>
<protein>
    <submittedName>
        <fullName evidence="1">Cullin, a subunit of E3 ubiquitin ligase</fullName>
    </submittedName>
</protein>
<evidence type="ECO:0000313" key="1">
    <source>
        <dbReference type="EMBL" id="SUA27600.1"/>
    </source>
</evidence>
<dbReference type="Proteomes" id="UP000254945">
    <property type="component" value="Unassembled WGS sequence"/>
</dbReference>
<accession>A0A378W668</accession>
<dbReference type="Gene3D" id="3.40.960.10">
    <property type="entry name" value="VSR Endonuclease"/>
    <property type="match status" value="1"/>
</dbReference>
<dbReference type="AlphaFoldDB" id="A0A378W668"/>
<dbReference type="SUPFAM" id="SSF52980">
    <property type="entry name" value="Restriction endonuclease-like"/>
    <property type="match status" value="1"/>
</dbReference>
<sequence length="300" mass="32910">MVEPFIGSEAVAVGRLTRHDLRARFTAVHHDIYVPRGTRPTAVLRAKAAWLRSRRRGVLAGYSASALHGARWIDPALPANILDTNRRPTRGVVAWADAVDDDEICLIGDIRLTNPLRTAVDLACRLPEDAAVAAIDALARATRLKVADIELAAQRYTGRKGIKQARASIALVDPGAESPQETWLRLLVVRAGYPPPRTQHPIYNEYGALIGEADLAWPELKIVMEYEGLHHTDPDVLRKDIARIDAMIEMGWTVIRVTCRDGEANVLGKLAKAWRDENQLRSVSITALKSLSACSSANAA</sequence>
<dbReference type="InterPro" id="IPR011335">
    <property type="entry name" value="Restrct_endonuc-II-like"/>
</dbReference>
<reference evidence="1 2" key="1">
    <citation type="submission" date="2018-06" db="EMBL/GenBank/DDBJ databases">
        <authorList>
            <consortium name="Pathogen Informatics"/>
            <person name="Doyle S."/>
        </authorList>
    </citation>
    <scope>NUCLEOTIDE SEQUENCE [LARGE SCALE GENOMIC DNA]</scope>
    <source>
        <strain evidence="1 2">NCTC4524</strain>
    </source>
</reference>
<evidence type="ECO:0000313" key="2">
    <source>
        <dbReference type="Proteomes" id="UP000254945"/>
    </source>
</evidence>
<gene>
    <name evidence="1" type="ORF">NCTC4524_03572</name>
</gene>
<dbReference type="STRING" id="1796.ABW05_09910"/>
<keyword evidence="1" id="KW-0436">Ligase</keyword>
<proteinExistence type="predicted"/>